<dbReference type="Proteomes" id="UP001499915">
    <property type="component" value="Unassembled WGS sequence"/>
</dbReference>
<gene>
    <name evidence="1" type="ORF">GCM10009104_21570</name>
</gene>
<proteinExistence type="predicted"/>
<dbReference type="SUPFAM" id="SSF52317">
    <property type="entry name" value="Class I glutamine amidotransferase-like"/>
    <property type="match status" value="1"/>
</dbReference>
<organism evidence="1 2">
    <name type="scientific">Marinobacterium maritimum</name>
    <dbReference type="NCBI Taxonomy" id="500162"/>
    <lineage>
        <taxon>Bacteria</taxon>
        <taxon>Pseudomonadati</taxon>
        <taxon>Pseudomonadota</taxon>
        <taxon>Gammaproteobacteria</taxon>
        <taxon>Oceanospirillales</taxon>
        <taxon>Oceanospirillaceae</taxon>
        <taxon>Marinobacterium</taxon>
    </lineage>
</organism>
<evidence type="ECO:0000313" key="1">
    <source>
        <dbReference type="EMBL" id="GAA0693842.1"/>
    </source>
</evidence>
<dbReference type="InterPro" id="IPR029062">
    <property type="entry name" value="Class_I_gatase-like"/>
</dbReference>
<reference evidence="2" key="1">
    <citation type="journal article" date="2019" name="Int. J. Syst. Evol. Microbiol.">
        <title>The Global Catalogue of Microorganisms (GCM) 10K type strain sequencing project: providing services to taxonomists for standard genome sequencing and annotation.</title>
        <authorList>
            <consortium name="The Broad Institute Genomics Platform"/>
            <consortium name="The Broad Institute Genome Sequencing Center for Infectious Disease"/>
            <person name="Wu L."/>
            <person name="Ma J."/>
        </authorList>
    </citation>
    <scope>NUCLEOTIDE SEQUENCE [LARGE SCALE GENOMIC DNA]</scope>
    <source>
        <strain evidence="2">JCM 15134</strain>
    </source>
</reference>
<protein>
    <recommendedName>
        <fullName evidence="3">AraC family transcriptional regulator</fullName>
    </recommendedName>
</protein>
<keyword evidence="2" id="KW-1185">Reference proteome</keyword>
<dbReference type="EMBL" id="BAAAET010000002">
    <property type="protein sequence ID" value="GAA0693842.1"/>
    <property type="molecule type" value="Genomic_DNA"/>
</dbReference>
<comment type="caution">
    <text evidence="1">The sequence shown here is derived from an EMBL/GenBank/DDBJ whole genome shotgun (WGS) entry which is preliminary data.</text>
</comment>
<evidence type="ECO:0000313" key="2">
    <source>
        <dbReference type="Proteomes" id="UP001499915"/>
    </source>
</evidence>
<accession>A0ABP3TEB4</accession>
<sequence length="127" mass="13864">MKHYCFVLLPEYSNLCLFNSLEPLRAANSFIQGSGYRWTLVSIDGQPATSPSGFDIQPHCSLDQLLDEDKPDALFVLASYNYQRHTTPQVIARLRQARQQVGLIGGATQASAAGLANCALRAPASHT</sequence>
<dbReference type="RefSeq" id="WP_343805745.1">
    <property type="nucleotide sequence ID" value="NZ_BAAAET010000002.1"/>
</dbReference>
<dbReference type="Gene3D" id="3.40.50.880">
    <property type="match status" value="1"/>
</dbReference>
<evidence type="ECO:0008006" key="3">
    <source>
        <dbReference type="Google" id="ProtNLM"/>
    </source>
</evidence>
<name>A0ABP3TEB4_9GAMM</name>